<dbReference type="InterPro" id="IPR008962">
    <property type="entry name" value="PapD-like_sf"/>
</dbReference>
<dbReference type="Gene3D" id="2.60.40.10">
    <property type="entry name" value="Immunoglobulins"/>
    <property type="match status" value="1"/>
</dbReference>
<sequence length="345" mass="39838">MCGKTILLEVTPCDNFVFNKSTNLTDTAYVTLKNISEKPVCFKVKTSVPNMYVSRPNPDLLKPGEARQLSVKFRSSDKVSLNAKSYKLKIESCEFESEDIDDLKSFWSSIPNEKILVHKSPIILGTGSSPDFRNDQIASESSRQSSPIQNVSDDGKSSHHSTAKQLQENNENSKSLKYTKQLVEVPLGENQQADQTGTTCDKKDEFQKKNQLEVEIKFVDKIHEIKSQLEDSFELKLKEMEMRLEEKFEKRISRLTQFMETISLSNSPGNSRRVFELDDNFSIVAKKELEQMRQDFEKVLDGQNKIAEEKMNELRKRREELQRESDELRTMEEQLGITERIFWAN</sequence>
<keyword evidence="6" id="KW-1185">Reference proteome</keyword>
<evidence type="ECO:0000313" key="7">
    <source>
        <dbReference type="WormBase" id="ZC196.2"/>
    </source>
</evidence>
<dbReference type="PIR" id="T25948">
    <property type="entry name" value="T25948"/>
</dbReference>
<dbReference type="OrthoDB" id="75724at2759"/>
<name>O01630_CAEEL</name>
<evidence type="ECO:0000313" key="6">
    <source>
        <dbReference type="Proteomes" id="UP000001940"/>
    </source>
</evidence>
<gene>
    <name evidence="5" type="ORF">CELE_ZC196.2</name>
    <name evidence="5 7" type="ORF">ZC196.2</name>
</gene>
<feature type="compositionally biased region" description="Polar residues" evidence="3">
    <location>
        <begin position="127"/>
        <end position="152"/>
    </location>
</feature>
<dbReference type="GO" id="GO:0090158">
    <property type="term" value="P:endoplasmic reticulum membrane organization"/>
    <property type="evidence" value="ECO:0000318"/>
    <property type="project" value="GO_Central"/>
</dbReference>
<dbReference type="InParanoid" id="O01630"/>
<dbReference type="EMBL" id="BX284605">
    <property type="protein sequence ID" value="CCD62093.2"/>
    <property type="molecule type" value="Genomic_DNA"/>
</dbReference>
<dbReference type="WormBase" id="ZC196.2">
    <property type="protein sequence ID" value="CE47685"/>
    <property type="gene ID" value="WBGene00022546"/>
</dbReference>
<dbReference type="PhylomeDB" id="O01630"/>
<protein>
    <recommendedName>
        <fullName evidence="1">Major sperm protein</fullName>
    </recommendedName>
</protein>
<dbReference type="AGR" id="WB:WBGene00022546"/>
<keyword evidence="1" id="KW-0206">Cytoskeleton</keyword>
<dbReference type="Reactome" id="R-CEL-9013405">
    <property type="pathway name" value="RHOD GTPase cycle"/>
</dbReference>
<evidence type="ECO:0000259" key="4">
    <source>
        <dbReference type="PROSITE" id="PS50202"/>
    </source>
</evidence>
<evidence type="ECO:0000313" key="5">
    <source>
        <dbReference type="EMBL" id="CCD62093.2"/>
    </source>
</evidence>
<reference evidence="5 6" key="1">
    <citation type="journal article" date="1998" name="Science">
        <title>Genome sequence of the nematode C. elegans: a platform for investigating biology.</title>
        <authorList>
            <consortium name="The C. elegans sequencing consortium"/>
            <person name="Sulson J.E."/>
            <person name="Waterston R."/>
        </authorList>
    </citation>
    <scope>NUCLEOTIDE SEQUENCE [LARGE SCALE GENOMIC DNA]</scope>
    <source>
        <strain evidence="5 6">Bristol N2</strain>
    </source>
</reference>
<evidence type="ECO:0000256" key="2">
    <source>
        <dbReference type="SAM" id="Coils"/>
    </source>
</evidence>
<dbReference type="HOGENOM" id="CLU_804705_0_0_1"/>
<keyword evidence="1" id="KW-0963">Cytoplasm</keyword>
<feature type="compositionally biased region" description="Polar residues" evidence="3">
    <location>
        <begin position="163"/>
        <end position="175"/>
    </location>
</feature>
<dbReference type="PaxDb" id="6239-ZC196.2"/>
<dbReference type="AlphaFoldDB" id="O01630"/>
<dbReference type="GO" id="GO:0043495">
    <property type="term" value="F:protein-membrane adaptor activity"/>
    <property type="evidence" value="ECO:0000318"/>
    <property type="project" value="GO_Central"/>
</dbReference>
<dbReference type="GO" id="GO:0061817">
    <property type="term" value="P:endoplasmic reticulum-plasma membrane tethering"/>
    <property type="evidence" value="ECO:0000318"/>
    <property type="project" value="GO_Central"/>
</dbReference>
<feature type="domain" description="MSP" evidence="4">
    <location>
        <begin position="7"/>
        <end position="125"/>
    </location>
</feature>
<dbReference type="GO" id="GO:0005789">
    <property type="term" value="C:endoplasmic reticulum membrane"/>
    <property type="evidence" value="ECO:0000318"/>
    <property type="project" value="GO_Central"/>
</dbReference>
<feature type="region of interest" description="Disordered" evidence="3">
    <location>
        <begin position="127"/>
        <end position="175"/>
    </location>
</feature>
<evidence type="ECO:0000256" key="3">
    <source>
        <dbReference type="SAM" id="MobiDB-lite"/>
    </source>
</evidence>
<dbReference type="GO" id="GO:0005886">
    <property type="term" value="C:plasma membrane"/>
    <property type="evidence" value="ECO:0000318"/>
    <property type="project" value="GO_Central"/>
</dbReference>
<feature type="coiled-coil region" evidence="2">
    <location>
        <begin position="297"/>
        <end position="334"/>
    </location>
</feature>
<dbReference type="Bgee" id="WBGene00022546">
    <property type="expression patterns" value="Expressed in adult organism and 1 other cell type or tissue"/>
</dbReference>
<dbReference type="InterPro" id="IPR013783">
    <property type="entry name" value="Ig-like_fold"/>
</dbReference>
<evidence type="ECO:0000256" key="1">
    <source>
        <dbReference type="RuleBase" id="RU003425"/>
    </source>
</evidence>
<dbReference type="PROSITE" id="PS50202">
    <property type="entry name" value="MSP"/>
    <property type="match status" value="1"/>
</dbReference>
<proteinExistence type="predicted"/>
<dbReference type="eggNOG" id="KOG0439">
    <property type="taxonomic scope" value="Eukaryota"/>
</dbReference>
<accession>O01630</accession>
<dbReference type="FunCoup" id="O01630">
    <property type="interactions" value="77"/>
</dbReference>
<keyword evidence="2" id="KW-0175">Coiled coil</keyword>
<dbReference type="UCSC" id="ZC196.2">
    <property type="organism name" value="c. elegans"/>
</dbReference>
<dbReference type="Proteomes" id="UP000001940">
    <property type="component" value="Chromosome V"/>
</dbReference>
<dbReference type="KEGG" id="cel:CELE_ZC196.2"/>
<dbReference type="GeneID" id="191101"/>
<organism evidence="5 6">
    <name type="scientific">Caenorhabditis elegans</name>
    <dbReference type="NCBI Taxonomy" id="6239"/>
    <lineage>
        <taxon>Eukaryota</taxon>
        <taxon>Metazoa</taxon>
        <taxon>Ecdysozoa</taxon>
        <taxon>Nematoda</taxon>
        <taxon>Chromadorea</taxon>
        <taxon>Rhabditida</taxon>
        <taxon>Rhabditina</taxon>
        <taxon>Rhabditomorpha</taxon>
        <taxon>Rhabditoidea</taxon>
        <taxon>Rhabditidae</taxon>
        <taxon>Peloderinae</taxon>
        <taxon>Caenorhabditis</taxon>
    </lineage>
</organism>
<dbReference type="Pfam" id="PF00635">
    <property type="entry name" value="Motile_Sperm"/>
    <property type="match status" value="1"/>
</dbReference>
<dbReference type="PeptideAtlas" id="O01630"/>
<dbReference type="CTD" id="191101"/>
<dbReference type="InterPro" id="IPR000535">
    <property type="entry name" value="MSP_dom"/>
</dbReference>
<dbReference type="SMR" id="O01630"/>
<dbReference type="SUPFAM" id="SSF49354">
    <property type="entry name" value="PapD-like"/>
    <property type="match status" value="1"/>
</dbReference>
<comment type="function">
    <text evidence="1">Central component in molecular interactions underlying sperm crawling. Forms an extensive filament system that extends from sperm villipoda, along the leading edge of the pseudopod.</text>
</comment>
<dbReference type="STRING" id="6239.ZC196.2.1"/>
<dbReference type="RefSeq" id="NP_505251.2">
    <property type="nucleotide sequence ID" value="NM_072850.2"/>
</dbReference>